<dbReference type="FunCoup" id="A0A1E5RIC0">
    <property type="interactions" value="1004"/>
</dbReference>
<dbReference type="EMBL" id="LPNM01000006">
    <property type="protein sequence ID" value="OEJ86642.1"/>
    <property type="molecule type" value="Genomic_DNA"/>
</dbReference>
<keyword evidence="4 7" id="KW-1133">Transmembrane helix</keyword>
<feature type="transmembrane region" description="Helical" evidence="7">
    <location>
        <begin position="111"/>
        <end position="129"/>
    </location>
</feature>
<feature type="region of interest" description="Disordered" evidence="6">
    <location>
        <begin position="1"/>
        <end position="21"/>
    </location>
</feature>
<accession>A0A1E5RIC0</accession>
<comment type="subcellular location">
    <subcellularLocation>
        <location evidence="1">Membrane</location>
        <topology evidence="1">Multi-pass membrane protein</topology>
    </subcellularLocation>
</comment>
<evidence type="ECO:0000256" key="5">
    <source>
        <dbReference type="ARBA" id="ARBA00023136"/>
    </source>
</evidence>
<dbReference type="InParanoid" id="A0A1E5RIC0"/>
<protein>
    <submittedName>
        <fullName evidence="8">Protein transport protein YIP1</fullName>
    </submittedName>
</protein>
<comment type="caution">
    <text evidence="8">The sequence shown here is derived from an EMBL/GenBank/DDBJ whole genome shotgun (WGS) entry which is preliminary data.</text>
</comment>
<dbReference type="PANTHER" id="PTHR21236:SF2">
    <property type="entry name" value="PROTEIN YIPF"/>
    <property type="match status" value="1"/>
</dbReference>
<dbReference type="OrthoDB" id="440385at2759"/>
<evidence type="ECO:0000256" key="1">
    <source>
        <dbReference type="ARBA" id="ARBA00004141"/>
    </source>
</evidence>
<dbReference type="InterPro" id="IPR045231">
    <property type="entry name" value="Yip1/4-like"/>
</dbReference>
<evidence type="ECO:0000256" key="2">
    <source>
        <dbReference type="ARBA" id="ARBA00010596"/>
    </source>
</evidence>
<keyword evidence="9" id="KW-1185">Reference proteome</keyword>
<proteinExistence type="inferred from homology"/>
<feature type="transmembrane region" description="Helical" evidence="7">
    <location>
        <begin position="135"/>
        <end position="153"/>
    </location>
</feature>
<dbReference type="AlphaFoldDB" id="A0A1E5RIC0"/>
<evidence type="ECO:0000256" key="6">
    <source>
        <dbReference type="SAM" id="MobiDB-lite"/>
    </source>
</evidence>
<comment type="similarity">
    <text evidence="2">Belongs to the YIP1 family.</text>
</comment>
<evidence type="ECO:0000313" key="9">
    <source>
        <dbReference type="Proteomes" id="UP000095728"/>
    </source>
</evidence>
<keyword evidence="5 7" id="KW-0472">Membrane</keyword>
<evidence type="ECO:0000256" key="7">
    <source>
        <dbReference type="SAM" id="Phobius"/>
    </source>
</evidence>
<dbReference type="GO" id="GO:0005802">
    <property type="term" value="C:trans-Golgi network"/>
    <property type="evidence" value="ECO:0007669"/>
    <property type="project" value="TreeGrafter"/>
</dbReference>
<organism evidence="8 9">
    <name type="scientific">Hanseniaspora osmophila</name>
    <dbReference type="NCBI Taxonomy" id="56408"/>
    <lineage>
        <taxon>Eukaryota</taxon>
        <taxon>Fungi</taxon>
        <taxon>Dikarya</taxon>
        <taxon>Ascomycota</taxon>
        <taxon>Saccharomycotina</taxon>
        <taxon>Saccharomycetes</taxon>
        <taxon>Saccharomycodales</taxon>
        <taxon>Saccharomycodaceae</taxon>
        <taxon>Hanseniaspora</taxon>
    </lineage>
</organism>
<dbReference type="GO" id="GO:0016020">
    <property type="term" value="C:membrane"/>
    <property type="evidence" value="ECO:0007669"/>
    <property type="project" value="UniProtKB-SubCell"/>
</dbReference>
<dbReference type="GO" id="GO:0006888">
    <property type="term" value="P:endoplasmic reticulum to Golgi vesicle-mediated transport"/>
    <property type="evidence" value="ECO:0007669"/>
    <property type="project" value="InterPro"/>
</dbReference>
<keyword evidence="3 7" id="KW-0812">Transmembrane</keyword>
<gene>
    <name evidence="8" type="ORF">AWRI3579_g1116</name>
</gene>
<dbReference type="Proteomes" id="UP000095728">
    <property type="component" value="Unassembled WGS sequence"/>
</dbReference>
<dbReference type="PANTHER" id="PTHR21236">
    <property type="entry name" value="GOLGI MEMBRANE PROTEIN YIP1"/>
    <property type="match status" value="1"/>
</dbReference>
<dbReference type="STRING" id="56408.A0A1E5RIC0"/>
<feature type="transmembrane region" description="Helical" evidence="7">
    <location>
        <begin position="165"/>
        <end position="189"/>
    </location>
</feature>
<name>A0A1E5RIC0_9ASCO</name>
<feature type="transmembrane region" description="Helical" evidence="7">
    <location>
        <begin position="195"/>
        <end position="215"/>
    </location>
</feature>
<evidence type="ECO:0000256" key="3">
    <source>
        <dbReference type="ARBA" id="ARBA00022692"/>
    </source>
</evidence>
<dbReference type="GO" id="GO:0048280">
    <property type="term" value="P:vesicle fusion with Golgi apparatus"/>
    <property type="evidence" value="ECO:0007669"/>
    <property type="project" value="TreeGrafter"/>
</dbReference>
<reference evidence="9" key="1">
    <citation type="journal article" date="2016" name="Genome Announc.">
        <title>Genome sequences of three species of Hanseniaspora isolated from spontaneous wine fermentations.</title>
        <authorList>
            <person name="Sternes P.R."/>
            <person name="Lee D."/>
            <person name="Kutyna D.R."/>
            <person name="Borneman A.R."/>
        </authorList>
    </citation>
    <scope>NUCLEOTIDE SEQUENCE [LARGE SCALE GENOMIC DNA]</scope>
    <source>
        <strain evidence="9">AWRI3579</strain>
    </source>
</reference>
<sequence length="246" mass="26365">MSFYTTAGQQSHGGQAAYQQPSMSDFSFPQGTMSGHYGGGSGGSYAYGGGASAAGRDEQLPSGILQAFSTSGYSYEPPLLEELGINFHDILQNTKAAILFKSANTGAHGTIDLAGPLFFVLVYGLFLLLSGKLHFGYIYGVGLFGTITLHFLLKLMSNQPLNLPFLQTASILGYSFLPLCILSGCGVIFSLNNKMGLLISFLFVAWCTSSSSGEFTKVLQLHNTRALIAYPLFIFYTVFATMAVFV</sequence>
<feature type="transmembrane region" description="Helical" evidence="7">
    <location>
        <begin position="227"/>
        <end position="245"/>
    </location>
</feature>
<evidence type="ECO:0000256" key="4">
    <source>
        <dbReference type="ARBA" id="ARBA00022989"/>
    </source>
</evidence>
<evidence type="ECO:0000313" key="8">
    <source>
        <dbReference type="EMBL" id="OEJ86642.1"/>
    </source>
</evidence>